<accession>A0A235BQ92</accession>
<evidence type="ECO:0000256" key="2">
    <source>
        <dbReference type="ARBA" id="ARBA00012706"/>
    </source>
</evidence>
<dbReference type="InterPro" id="IPR001547">
    <property type="entry name" value="Glyco_hydro_5"/>
</dbReference>
<protein>
    <recommendedName>
        <fullName evidence="2">mannan endo-1,4-beta-mannosidase</fullName>
        <ecNumber evidence="2">3.2.1.78</ecNumber>
    </recommendedName>
</protein>
<dbReference type="InterPro" id="IPR045053">
    <property type="entry name" value="MAN-like"/>
</dbReference>
<dbReference type="Gene3D" id="3.20.20.80">
    <property type="entry name" value="Glycosidases"/>
    <property type="match status" value="1"/>
</dbReference>
<evidence type="ECO:0000256" key="3">
    <source>
        <dbReference type="ARBA" id="ARBA00022801"/>
    </source>
</evidence>
<dbReference type="InterPro" id="IPR029062">
    <property type="entry name" value="Class_I_gatase-like"/>
</dbReference>
<sequence>MKQTRKTCFKKNGKPIYLMGANYWPRKTGPLMWRKWEPETVKEELQQMKSLGINVCRSFLYFPDFMPKPDSVDEDMLERFTEFVNLCEEVDICTIPTFFVGHMSGEDWDVNWRKGRSFYKDPWMLERELMYVRKVVGKVCDRKAIIGWLLSNEIPNYAGTADAGSVLDWIKTICKAIREIDSQHPIGVGDGVWGREVYGKDTGFRLSEQREVIDFFGPHIYPREDDSLRHSYIPSFIIKMCNYGRPVLLEEFGCSNSFTSEEHQADYYRTTYNSAFLAGAVGTLCWCYSDFDLSYQRPYSHHPFELLFGVTRKDGSVKPAGYEIKRFSKIMDKIDLSEIDIEESNAFIIVPSYYSLNYSYSSEDKDAIRKVLLQSYTLSKQAHINGGFLPEPHLPENIESRERTNILKETRLLIAPNVQKLTAPFWDAIYRYVEKGGIFYCSYHYDMWIHIFERLFGAKHNLRFGLADMPQEQEIELKFIQDFFDISKNGRFVYQVNGYYKDRAFCPVTPTTAKVIAVDREERPAILLNSIGKGSVIFSTYPLEYYLANTREVYKKDKTYRIYRSLCKMAGIIPKFDSPNPYIELGTIKYKRKTRFLLWIINHNWERMDGFIQTDLDIRRVTELETGKSIYPKDHIPFDLESKEVKIYNIEIQGGEN</sequence>
<dbReference type="EMBL" id="NOZQ01000187">
    <property type="protein sequence ID" value="OYD14356.1"/>
    <property type="molecule type" value="Genomic_DNA"/>
</dbReference>
<name>A0A235BQ92_UNCW3</name>
<dbReference type="GO" id="GO:0000272">
    <property type="term" value="P:polysaccharide catabolic process"/>
    <property type="evidence" value="ECO:0007669"/>
    <property type="project" value="InterPro"/>
</dbReference>
<evidence type="ECO:0000256" key="4">
    <source>
        <dbReference type="ARBA" id="ARBA00023295"/>
    </source>
</evidence>
<evidence type="ECO:0000313" key="7">
    <source>
        <dbReference type="Proteomes" id="UP000215215"/>
    </source>
</evidence>
<dbReference type="Gene3D" id="3.40.50.880">
    <property type="match status" value="1"/>
</dbReference>
<proteinExistence type="predicted"/>
<dbReference type="EC" id="3.2.1.78" evidence="2"/>
<organism evidence="6 7">
    <name type="scientific">candidate division WOR-3 bacterium JGI_Cruoil_03_44_89</name>
    <dbReference type="NCBI Taxonomy" id="1973748"/>
    <lineage>
        <taxon>Bacteria</taxon>
        <taxon>Bacteria division WOR-3</taxon>
    </lineage>
</organism>
<dbReference type="Pfam" id="PF00150">
    <property type="entry name" value="Cellulase"/>
    <property type="match status" value="1"/>
</dbReference>
<reference evidence="6 7" key="1">
    <citation type="submission" date="2017-07" db="EMBL/GenBank/DDBJ databases">
        <title>Recovery of genomes from metagenomes via a dereplication, aggregation, and scoring strategy.</title>
        <authorList>
            <person name="Sieber C.M."/>
            <person name="Probst A.J."/>
            <person name="Sharrar A."/>
            <person name="Thomas B.C."/>
            <person name="Hess M."/>
            <person name="Tringe S.G."/>
            <person name="Banfield J.F."/>
        </authorList>
    </citation>
    <scope>NUCLEOTIDE SEQUENCE [LARGE SCALE GENOMIC DNA]</scope>
    <source>
        <strain evidence="6">JGI_Cruoil_03_44_89</strain>
    </source>
</reference>
<evidence type="ECO:0000313" key="6">
    <source>
        <dbReference type="EMBL" id="OYD14356.1"/>
    </source>
</evidence>
<dbReference type="Proteomes" id="UP000215215">
    <property type="component" value="Unassembled WGS sequence"/>
</dbReference>
<gene>
    <name evidence="6" type="ORF">CH333_08220</name>
</gene>
<dbReference type="SUPFAM" id="SSF51445">
    <property type="entry name" value="(Trans)glycosidases"/>
    <property type="match status" value="1"/>
</dbReference>
<dbReference type="CDD" id="cd03143">
    <property type="entry name" value="A4_beta-galactosidase_middle_domain"/>
    <property type="match status" value="1"/>
</dbReference>
<evidence type="ECO:0000256" key="1">
    <source>
        <dbReference type="ARBA" id="ARBA00001678"/>
    </source>
</evidence>
<dbReference type="PANTHER" id="PTHR31451">
    <property type="match status" value="1"/>
</dbReference>
<dbReference type="InterPro" id="IPR017853">
    <property type="entry name" value="GH"/>
</dbReference>
<keyword evidence="4" id="KW-0326">Glycosidase</keyword>
<dbReference type="SUPFAM" id="SSF52317">
    <property type="entry name" value="Class I glutamine amidotransferase-like"/>
    <property type="match status" value="1"/>
</dbReference>
<keyword evidence="3" id="KW-0378">Hydrolase</keyword>
<feature type="domain" description="Glycoside hydrolase family 5" evidence="5">
    <location>
        <begin position="11"/>
        <end position="288"/>
    </location>
</feature>
<dbReference type="AlphaFoldDB" id="A0A235BQ92"/>
<comment type="catalytic activity">
    <reaction evidence="1">
        <text>Random hydrolysis of (1-&gt;4)-beta-D-mannosidic linkages in mannans, galactomannans and glucomannans.</text>
        <dbReference type="EC" id="3.2.1.78"/>
    </reaction>
</comment>
<comment type="caution">
    <text evidence="6">The sequence shown here is derived from an EMBL/GenBank/DDBJ whole genome shotgun (WGS) entry which is preliminary data.</text>
</comment>
<evidence type="ECO:0000259" key="5">
    <source>
        <dbReference type="Pfam" id="PF00150"/>
    </source>
</evidence>
<dbReference type="GO" id="GO:0004553">
    <property type="term" value="F:hydrolase activity, hydrolyzing O-glycosyl compounds"/>
    <property type="evidence" value="ECO:0007669"/>
    <property type="project" value="InterPro"/>
</dbReference>